<name>A0A098E613_9ZZZZ</name>
<dbReference type="Pfam" id="PF00146">
    <property type="entry name" value="NADHdh"/>
    <property type="match status" value="1"/>
</dbReference>
<proteinExistence type="inferred from homology"/>
<dbReference type="EMBL" id="CCXY01000039">
    <property type="protein sequence ID" value="CEG11243.1"/>
    <property type="molecule type" value="Genomic_DNA"/>
</dbReference>
<dbReference type="AlphaFoldDB" id="A0A098E613"/>
<dbReference type="InterPro" id="IPR001694">
    <property type="entry name" value="NADH_UbQ_OxRdtase_su1/FPO"/>
</dbReference>
<feature type="transmembrane region" description="Helical" evidence="5">
    <location>
        <begin position="214"/>
        <end position="233"/>
    </location>
</feature>
<comment type="subcellular location">
    <subcellularLocation>
        <location evidence="1">Membrane</location>
        <topology evidence="1">Multi-pass membrane protein</topology>
    </subcellularLocation>
</comment>
<feature type="transmembrane region" description="Helical" evidence="5">
    <location>
        <begin position="340"/>
        <end position="358"/>
    </location>
</feature>
<dbReference type="PANTHER" id="PTHR11432:SF3">
    <property type="entry name" value="NADH-UBIQUINONE OXIDOREDUCTASE CHAIN 1"/>
    <property type="match status" value="1"/>
</dbReference>
<evidence type="ECO:0000256" key="2">
    <source>
        <dbReference type="ARBA" id="ARBA00022692"/>
    </source>
</evidence>
<organism evidence="6">
    <name type="scientific">groundwater metagenome</name>
    <dbReference type="NCBI Taxonomy" id="717931"/>
    <lineage>
        <taxon>unclassified sequences</taxon>
        <taxon>metagenomes</taxon>
        <taxon>ecological metagenomes</taxon>
    </lineage>
</organism>
<keyword evidence="4 5" id="KW-0472">Membrane</keyword>
<dbReference type="GO" id="GO:0016020">
    <property type="term" value="C:membrane"/>
    <property type="evidence" value="ECO:0007669"/>
    <property type="project" value="UniProtKB-SubCell"/>
</dbReference>
<feature type="transmembrane region" description="Helical" evidence="5">
    <location>
        <begin position="109"/>
        <end position="131"/>
    </location>
</feature>
<evidence type="ECO:0000256" key="3">
    <source>
        <dbReference type="ARBA" id="ARBA00022989"/>
    </source>
</evidence>
<sequence>MLYITLYIMETLNLFQGNVIDVGIKTLQNFGIQENLSSLLVYTGAGIILFVVAAVLVLLLTYLERKILADVQIRLGPMMAGPHGILQPLADVMKLIFKEDIKPKNRDKLLYFISPVLVFIPVLLTLVLIPFNEFLSFANVGVGLLLLIAFGSISSLGMVIAGYSSGNKYSLVSSMRSAAQMMAYEIPMLIVALSVVVLAGSMNLVDIVNAQQNLWFAIPLLLGLFVFFVATIAEMSRIPFDTIEAESELIAGFHIEYSGMRFAFFYLAEYLELFVGSALITLLFLGGWNGLFDIPVVPEAISGLFWFLAKTFTLVYIAIWLRGTLPRFRIDQVLNLGWKYLIFLALINLAIAGIIAYVF</sequence>
<feature type="transmembrane region" description="Helical" evidence="5">
    <location>
        <begin position="300"/>
        <end position="319"/>
    </location>
</feature>
<keyword evidence="6" id="KW-0560">Oxidoreductase</keyword>
<protein>
    <submittedName>
        <fullName evidence="6">NADH-quinone oxidoreductase subunit H</fullName>
        <ecNumber evidence="6">1.6.5.3</ecNumber>
    </submittedName>
</protein>
<feature type="transmembrane region" description="Helical" evidence="5">
    <location>
        <begin position="263"/>
        <end position="288"/>
    </location>
</feature>
<evidence type="ECO:0000256" key="5">
    <source>
        <dbReference type="SAM" id="Phobius"/>
    </source>
</evidence>
<feature type="transmembrane region" description="Helical" evidence="5">
    <location>
        <begin position="137"/>
        <end position="161"/>
    </location>
</feature>
<dbReference type="PANTHER" id="PTHR11432">
    <property type="entry name" value="NADH DEHYDROGENASE SUBUNIT 1"/>
    <property type="match status" value="1"/>
</dbReference>
<keyword evidence="3 5" id="KW-1133">Transmembrane helix</keyword>
<accession>A0A098E613</accession>
<gene>
    <name evidence="6" type="primary">nuoH</name>
    <name evidence="6" type="ORF">MSIBF_A1330004</name>
</gene>
<keyword evidence="2 5" id="KW-0812">Transmembrane</keyword>
<evidence type="ECO:0000313" key="6">
    <source>
        <dbReference type="EMBL" id="CEG11243.1"/>
    </source>
</evidence>
<reference evidence="6" key="1">
    <citation type="submission" date="2014-09" db="EMBL/GenBank/DDBJ databases">
        <authorList>
            <person name="Probst J Alexander"/>
        </authorList>
    </citation>
    <scope>NUCLEOTIDE SEQUENCE</scope>
</reference>
<feature type="transmembrane region" description="Helical" evidence="5">
    <location>
        <begin position="39"/>
        <end position="63"/>
    </location>
</feature>
<dbReference type="HAMAP" id="MF_01350">
    <property type="entry name" value="NDH1_NuoH"/>
    <property type="match status" value="1"/>
</dbReference>
<evidence type="ECO:0000256" key="4">
    <source>
        <dbReference type="ARBA" id="ARBA00023136"/>
    </source>
</evidence>
<dbReference type="GO" id="GO:0003954">
    <property type="term" value="F:NADH dehydrogenase activity"/>
    <property type="evidence" value="ECO:0007669"/>
    <property type="project" value="TreeGrafter"/>
</dbReference>
<dbReference type="GO" id="GO:0009060">
    <property type="term" value="P:aerobic respiration"/>
    <property type="evidence" value="ECO:0007669"/>
    <property type="project" value="TreeGrafter"/>
</dbReference>
<feature type="transmembrane region" description="Helical" evidence="5">
    <location>
        <begin position="182"/>
        <end position="202"/>
    </location>
</feature>
<dbReference type="NCBIfam" id="NF004741">
    <property type="entry name" value="PRK06076.1-2"/>
    <property type="match status" value="1"/>
</dbReference>
<evidence type="ECO:0000256" key="1">
    <source>
        <dbReference type="ARBA" id="ARBA00004141"/>
    </source>
</evidence>
<dbReference type="EC" id="1.6.5.3" evidence="6"/>